<feature type="compositionally biased region" description="Basic residues" evidence="3">
    <location>
        <begin position="662"/>
        <end position="673"/>
    </location>
</feature>
<dbReference type="AlphaFoldDB" id="J7SAL6"/>
<dbReference type="OMA" id="LYYVNSR"/>
<dbReference type="RefSeq" id="XP_022466526.1">
    <property type="nucleotide sequence ID" value="XM_022610206.1"/>
</dbReference>
<keyword evidence="5" id="KW-1185">Reference proteome</keyword>
<dbReference type="PANTHER" id="PTHR47766:SF1">
    <property type="entry name" value="PROTEIN EFR3"/>
    <property type="match status" value="1"/>
</dbReference>
<reference evidence="5" key="2">
    <citation type="submission" date="2012-08" db="EMBL/GenBank/DDBJ databases">
        <title>Genome sequence of Kazachstania naganishii.</title>
        <authorList>
            <person name="Gordon J.L."/>
            <person name="Armisen D."/>
            <person name="Proux-Wera E."/>
            <person name="OhEigeartaigh S.S."/>
            <person name="Byrne K.P."/>
            <person name="Wolfe K.H."/>
        </authorList>
    </citation>
    <scope>NUCLEOTIDE SEQUENCE [LARGE SCALE GENOMIC DNA]</scope>
    <source>
        <strain evidence="5">ATCC MYA-139 / BCRC 22969 / CBS 8797 / CCRC 22969 / KCTC 17520 / NBRC 10181 / NCYC 3082</strain>
    </source>
</reference>
<evidence type="ECO:0000313" key="5">
    <source>
        <dbReference type="Proteomes" id="UP000006310"/>
    </source>
</evidence>
<reference evidence="4 5" key="1">
    <citation type="journal article" date="2011" name="Proc. Natl. Acad. Sci. U.S.A.">
        <title>Evolutionary erosion of yeast sex chromosomes by mating-type switching accidents.</title>
        <authorList>
            <person name="Gordon J.L."/>
            <person name="Armisen D."/>
            <person name="Proux-Wera E."/>
            <person name="Oheigeartaigh S.S."/>
            <person name="Byrne K.P."/>
            <person name="Wolfe K.H."/>
        </authorList>
    </citation>
    <scope>NUCLEOTIDE SEQUENCE [LARGE SCALE GENOMIC DNA]</scope>
    <source>
        <strain evidence="5">ATCC MYA-139 / BCRC 22969 / CBS 8797 / CCRC 22969 / KCTC 17520 / NBRC 10181 / NCYC 3082</strain>
    </source>
</reference>
<dbReference type="Proteomes" id="UP000006310">
    <property type="component" value="Chromosome 10"/>
</dbReference>
<feature type="compositionally biased region" description="Polar residues" evidence="3">
    <location>
        <begin position="768"/>
        <end position="781"/>
    </location>
</feature>
<dbReference type="GO" id="GO:0072659">
    <property type="term" value="P:protein localization to plasma membrane"/>
    <property type="evidence" value="ECO:0007669"/>
    <property type="project" value="EnsemblFungi"/>
</dbReference>
<dbReference type="eggNOG" id="KOG1877">
    <property type="taxonomic scope" value="Eukaryota"/>
</dbReference>
<evidence type="ECO:0000256" key="1">
    <source>
        <dbReference type="ARBA" id="ARBA00010216"/>
    </source>
</evidence>
<dbReference type="KEGG" id="kng:KNAG_0J02000"/>
<comment type="similarity">
    <text evidence="1">Belongs to the EFR3 family.</text>
</comment>
<dbReference type="STRING" id="1071383.J7SAL6"/>
<dbReference type="GeneID" id="34528036"/>
<dbReference type="InterPro" id="IPR016024">
    <property type="entry name" value="ARM-type_fold"/>
</dbReference>
<dbReference type="EMBL" id="HE978323">
    <property type="protein sequence ID" value="CCK72281.1"/>
    <property type="molecule type" value="Genomic_DNA"/>
</dbReference>
<proteinExistence type="inferred from homology"/>
<dbReference type="InterPro" id="IPR039786">
    <property type="entry name" value="EFR3"/>
</dbReference>
<name>J7SAL6_HUIN7</name>
<dbReference type="OrthoDB" id="19232at2759"/>
<protein>
    <recommendedName>
        <fullName evidence="2">Protein EFR3</fullName>
    </recommendedName>
</protein>
<sequence>MQMRFIFLPKHQRLVNQCYPPGNNITDKKSKSSETSYLLYYVNSRRSKLEKVSSYLIKKNSQDMHRRRVGNVAVTLEIMSKIVVSCKENLNVFIKDFFHIMLAILSNTNFNNDVSLLELLELTFGNICANVDSALLNGDSGFVKHYSQFVDMFFEVVQNKIHQDDLLLKCCNAISITKNLASNPQANHYIQTAVTFTLVKFQERNPKFKFESLSDPAQQNLARRLSRIQTRPMGADMEDVSEDSLEFTVLQSFFNTDETDKLTLSIRALVERLLITPNKELLAFVCNRIPVQLRYIVILLLIRQLNRVQGKDSPDVEAAPTTVLKLISSLLISDVSIIGLSVLDVLKKILQFQMDNLTRPDLVAECCATIRDLNMKSYYQGQAFDIVYEILLRLKASKPTEEAKKGILVRDVEEIIKYSSKPFSTLELLHELAPYMGNAVFGLLDLLDTQQHPSPTSFVKLFSAAKHMDDYSLRKMFVKQIFVKYGKYALLGGLSYVLEDDMEPDEMYYLYHTQAAKFLKLKDYQSQVEFKQERRELFTRADLINYYSDPGSNPYSEAGSKILLSLGHAISAATSTTELYPSNRNQMLQSQEELVEAVPVNKTNFANSLLTRDIQSDKMTKFTNNGVVGPKHSVYRLVSDDARSWKMDAARAPKVSDLKNALRSRRNGSRHPMRSSSVRGSQSVKSAVTNITFLLSELKSNIGESEREGMQDPDEEDIVGLDKIDIARAQSVKLRPPLGDKIDHRKSLMALLKEENLNDSNGTDDKTPANNNGNGDVTGSNDNEDDKFTDAEQAMVSPSNRGMMFSTA</sequence>
<feature type="compositionally biased region" description="Low complexity" evidence="3">
    <location>
        <begin position="674"/>
        <end position="683"/>
    </location>
</feature>
<evidence type="ECO:0000313" key="4">
    <source>
        <dbReference type="EMBL" id="CCK72281.1"/>
    </source>
</evidence>
<gene>
    <name evidence="4" type="primary">KNAG0J02000</name>
    <name evidence="4" type="ordered locus">KNAG_0J02000</name>
</gene>
<dbReference type="SUPFAM" id="SSF48371">
    <property type="entry name" value="ARM repeat"/>
    <property type="match status" value="1"/>
</dbReference>
<dbReference type="Pfam" id="PF21072">
    <property type="entry name" value="EFR3"/>
    <property type="match status" value="1"/>
</dbReference>
<organism evidence="4 5">
    <name type="scientific">Huiozyma naganishii (strain ATCC MYA-139 / BCRC 22969 / CBS 8797 / KCTC 17520 / NBRC 10181 / NCYC 3082 / Yp74L-3)</name>
    <name type="common">Yeast</name>
    <name type="synonym">Kazachstania naganishii</name>
    <dbReference type="NCBI Taxonomy" id="1071383"/>
    <lineage>
        <taxon>Eukaryota</taxon>
        <taxon>Fungi</taxon>
        <taxon>Dikarya</taxon>
        <taxon>Ascomycota</taxon>
        <taxon>Saccharomycotina</taxon>
        <taxon>Saccharomycetes</taxon>
        <taxon>Saccharomycetales</taxon>
        <taxon>Saccharomycetaceae</taxon>
        <taxon>Huiozyma</taxon>
    </lineage>
</organism>
<accession>J7SAL6</accession>
<evidence type="ECO:0000256" key="2">
    <source>
        <dbReference type="ARBA" id="ARBA00017967"/>
    </source>
</evidence>
<feature type="region of interest" description="Disordered" evidence="3">
    <location>
        <begin position="755"/>
        <end position="786"/>
    </location>
</feature>
<evidence type="ECO:0000256" key="3">
    <source>
        <dbReference type="SAM" id="MobiDB-lite"/>
    </source>
</evidence>
<dbReference type="HOGENOM" id="CLU_371806_0_0_1"/>
<dbReference type="PANTHER" id="PTHR47766">
    <property type="entry name" value="PROTEIN EFR3"/>
    <property type="match status" value="1"/>
</dbReference>
<dbReference type="GO" id="GO:0005886">
    <property type="term" value="C:plasma membrane"/>
    <property type="evidence" value="ECO:0007669"/>
    <property type="project" value="EnsemblFungi"/>
</dbReference>
<feature type="region of interest" description="Disordered" evidence="3">
    <location>
        <begin position="656"/>
        <end position="683"/>
    </location>
</feature>
<dbReference type="InterPro" id="IPR049150">
    <property type="entry name" value="EFR3_HEAT-like_rpt"/>
</dbReference>